<name>A0A9D1IDQ9_9FIRM</name>
<dbReference type="AlphaFoldDB" id="A0A9D1IDQ9"/>
<proteinExistence type="predicted"/>
<feature type="chain" id="PRO_5039356760" evidence="1">
    <location>
        <begin position="25"/>
        <end position="355"/>
    </location>
</feature>
<evidence type="ECO:0000313" key="3">
    <source>
        <dbReference type="Proteomes" id="UP000824072"/>
    </source>
</evidence>
<dbReference type="PANTHER" id="PTHR35788">
    <property type="entry name" value="EXPORTED PROTEIN-RELATED"/>
    <property type="match status" value="1"/>
</dbReference>
<gene>
    <name evidence="2" type="ORF">IAB02_09350</name>
</gene>
<dbReference type="EMBL" id="DVMU01000203">
    <property type="protein sequence ID" value="HIU34756.1"/>
    <property type="molecule type" value="Genomic_DNA"/>
</dbReference>
<dbReference type="Proteomes" id="UP000824072">
    <property type="component" value="Unassembled WGS sequence"/>
</dbReference>
<sequence length="355" mass="37538">MKRFASMALVAALLLLGTSVPALASGSVSAGTPLGTSVNRISNIRLAAQAIDGTHLPYGTSFSFNSAVGDRTAERGYMVAINGRGVEVVGGGVAQVASTLYLALKQVGGIQFDELDTYGGEYKQSYVESSQDAVLVDFQNGKDFAFTNYADDMTISLSISGENLICTLTRSSQGASAQALLSRGSLKVSGNENLRNNIALAAGSISDTTLFSGDLFSFNGLVGPRTEEYGYAKAVNGRGVEVIGGGVAQVASVIWLAVRNAEDISIVEKSTYGRKYNQDYVENAQDAILVDYTAGTDFSFQYTGEGSITIYTYLSGDNLVCEIYRAAPLEGGFWADTSSDSWLGGSAQESLVNWW</sequence>
<protein>
    <submittedName>
        <fullName evidence="2">VanW family protein</fullName>
    </submittedName>
</protein>
<keyword evidence="1" id="KW-0732">Signal</keyword>
<feature type="signal peptide" evidence="1">
    <location>
        <begin position="1"/>
        <end position="24"/>
    </location>
</feature>
<organism evidence="2 3">
    <name type="scientific">Candidatus Pullichristensenella excrementigallinarum</name>
    <dbReference type="NCBI Taxonomy" id="2840907"/>
    <lineage>
        <taxon>Bacteria</taxon>
        <taxon>Bacillati</taxon>
        <taxon>Bacillota</taxon>
        <taxon>Clostridia</taxon>
        <taxon>Candidatus Pullichristensenella</taxon>
    </lineage>
</organism>
<dbReference type="PANTHER" id="PTHR35788:SF1">
    <property type="entry name" value="EXPORTED PROTEIN"/>
    <property type="match status" value="1"/>
</dbReference>
<dbReference type="InterPro" id="IPR052913">
    <property type="entry name" value="Glycopeptide_resist_protein"/>
</dbReference>
<reference evidence="2" key="2">
    <citation type="journal article" date="2021" name="PeerJ">
        <title>Extensive microbial diversity within the chicken gut microbiome revealed by metagenomics and culture.</title>
        <authorList>
            <person name="Gilroy R."/>
            <person name="Ravi A."/>
            <person name="Getino M."/>
            <person name="Pursley I."/>
            <person name="Horton D.L."/>
            <person name="Alikhan N.F."/>
            <person name="Baker D."/>
            <person name="Gharbi K."/>
            <person name="Hall N."/>
            <person name="Watson M."/>
            <person name="Adriaenssens E.M."/>
            <person name="Foster-Nyarko E."/>
            <person name="Jarju S."/>
            <person name="Secka A."/>
            <person name="Antonio M."/>
            <person name="Oren A."/>
            <person name="Chaudhuri R.R."/>
            <person name="La Ragione R."/>
            <person name="Hildebrand F."/>
            <person name="Pallen M.J."/>
        </authorList>
    </citation>
    <scope>NUCLEOTIDE SEQUENCE</scope>
    <source>
        <strain evidence="2">ChiHcec3-11533</strain>
    </source>
</reference>
<evidence type="ECO:0000313" key="2">
    <source>
        <dbReference type="EMBL" id="HIU34756.1"/>
    </source>
</evidence>
<comment type="caution">
    <text evidence="2">The sequence shown here is derived from an EMBL/GenBank/DDBJ whole genome shotgun (WGS) entry which is preliminary data.</text>
</comment>
<dbReference type="PRINTS" id="PR00469">
    <property type="entry name" value="PNDRDTASEII"/>
</dbReference>
<dbReference type="InterPro" id="IPR007391">
    <property type="entry name" value="Vancomycin_resist_VanW"/>
</dbReference>
<dbReference type="Pfam" id="PF04294">
    <property type="entry name" value="VanW"/>
    <property type="match status" value="2"/>
</dbReference>
<reference evidence="2" key="1">
    <citation type="submission" date="2020-10" db="EMBL/GenBank/DDBJ databases">
        <authorList>
            <person name="Gilroy R."/>
        </authorList>
    </citation>
    <scope>NUCLEOTIDE SEQUENCE</scope>
    <source>
        <strain evidence="2">ChiHcec3-11533</strain>
    </source>
</reference>
<evidence type="ECO:0000256" key="1">
    <source>
        <dbReference type="SAM" id="SignalP"/>
    </source>
</evidence>
<accession>A0A9D1IDQ9</accession>